<dbReference type="Proteomes" id="UP001596058">
    <property type="component" value="Unassembled WGS sequence"/>
</dbReference>
<feature type="transmembrane region" description="Helical" evidence="7">
    <location>
        <begin position="312"/>
        <end position="334"/>
    </location>
</feature>
<dbReference type="PANTHER" id="PTHR23513:SF11">
    <property type="entry name" value="STAPHYLOFERRIN A TRANSPORTER"/>
    <property type="match status" value="1"/>
</dbReference>
<evidence type="ECO:0000256" key="7">
    <source>
        <dbReference type="SAM" id="Phobius"/>
    </source>
</evidence>
<gene>
    <name evidence="9" type="ORF">ACFPZ3_19545</name>
</gene>
<feature type="transmembrane region" description="Helical" evidence="7">
    <location>
        <begin position="93"/>
        <end position="111"/>
    </location>
</feature>
<comment type="subcellular location">
    <subcellularLocation>
        <location evidence="1">Cell membrane</location>
        <topology evidence="1">Multi-pass membrane protein</topology>
    </subcellularLocation>
</comment>
<evidence type="ECO:0000256" key="5">
    <source>
        <dbReference type="ARBA" id="ARBA00022989"/>
    </source>
</evidence>
<name>A0ABW1CK18_9ACTN</name>
<feature type="transmembrane region" description="Helical" evidence="7">
    <location>
        <begin position="50"/>
        <end position="72"/>
    </location>
</feature>
<protein>
    <submittedName>
        <fullName evidence="9">MFS transporter</fullName>
    </submittedName>
</protein>
<keyword evidence="3" id="KW-1003">Cell membrane</keyword>
<evidence type="ECO:0000256" key="1">
    <source>
        <dbReference type="ARBA" id="ARBA00004651"/>
    </source>
</evidence>
<keyword evidence="6 7" id="KW-0472">Membrane</keyword>
<comment type="caution">
    <text evidence="9">The sequence shown here is derived from an EMBL/GenBank/DDBJ whole genome shotgun (WGS) entry which is preliminary data.</text>
</comment>
<keyword evidence="5 7" id="KW-1133">Transmembrane helix</keyword>
<feature type="transmembrane region" description="Helical" evidence="7">
    <location>
        <begin position="286"/>
        <end position="306"/>
    </location>
</feature>
<evidence type="ECO:0000259" key="8">
    <source>
        <dbReference type="PROSITE" id="PS50850"/>
    </source>
</evidence>
<dbReference type="EMBL" id="JBHSPA010000023">
    <property type="protein sequence ID" value="MFC5826066.1"/>
    <property type="molecule type" value="Genomic_DNA"/>
</dbReference>
<sequence length="422" mass="42521">MTKHGLLQPLRHRRFRLLLTGQAVSAVGDWLDLLGLVVLVLYVWNLGPGAMAAVVVVSALPWLLAAPVAGVLADRLPARAVLIGCDLGRAAVVLGYLLAPDLGVLLVLIAAKNTLSALFAPAEQAAVKRVVPEEDLLRAITVTTFVNQAAKIAGPVLGGVLVGAYGPQVVFVCDAATFAVSALVLTRLPGIRPAGGQRPERTSFLTELTAGFTHIRRSALLMAAIGAMTATTFLIFVYDVLSPLALKELGAAPGLLGVVMAGVGAGTVVGALLVGRVGDAVRPLTLMGLGQAGIGLAVSSLGLLLLAGARPWPALLVAVGALTGLSSAGFMIAFPYVLQTATPEELVGRVSATANAGPTVVQLAAPPLGALLAVHLGVGAVFTAAGTALALLGLGLMALRAPASPPALTEPGAVAHAGDPPE</sequence>
<keyword evidence="2" id="KW-0813">Transport</keyword>
<dbReference type="InterPro" id="IPR010290">
    <property type="entry name" value="TM_effector"/>
</dbReference>
<feature type="transmembrane region" description="Helical" evidence="7">
    <location>
        <begin position="21"/>
        <end position="44"/>
    </location>
</feature>
<dbReference type="RefSeq" id="WP_379515573.1">
    <property type="nucleotide sequence ID" value="NZ_JBHSPA010000023.1"/>
</dbReference>
<dbReference type="PROSITE" id="PS50850">
    <property type="entry name" value="MFS"/>
    <property type="match status" value="1"/>
</dbReference>
<feature type="domain" description="Major facilitator superfamily (MFS) profile" evidence="8">
    <location>
        <begin position="219"/>
        <end position="422"/>
    </location>
</feature>
<evidence type="ECO:0000256" key="6">
    <source>
        <dbReference type="ARBA" id="ARBA00023136"/>
    </source>
</evidence>
<dbReference type="Gene3D" id="1.20.1250.20">
    <property type="entry name" value="MFS general substrate transporter like domains"/>
    <property type="match status" value="1"/>
</dbReference>
<dbReference type="PRINTS" id="PR01988">
    <property type="entry name" value="EXPORTERBACE"/>
</dbReference>
<dbReference type="InterPro" id="IPR020846">
    <property type="entry name" value="MFS_dom"/>
</dbReference>
<evidence type="ECO:0000313" key="10">
    <source>
        <dbReference type="Proteomes" id="UP001596058"/>
    </source>
</evidence>
<keyword evidence="10" id="KW-1185">Reference proteome</keyword>
<dbReference type="PANTHER" id="PTHR23513">
    <property type="entry name" value="INTEGRAL MEMBRANE EFFLUX PROTEIN-RELATED"/>
    <property type="match status" value="1"/>
</dbReference>
<dbReference type="InterPro" id="IPR036259">
    <property type="entry name" value="MFS_trans_sf"/>
</dbReference>
<feature type="transmembrane region" description="Helical" evidence="7">
    <location>
        <begin position="346"/>
        <end position="365"/>
    </location>
</feature>
<feature type="transmembrane region" description="Helical" evidence="7">
    <location>
        <begin position="219"/>
        <end position="238"/>
    </location>
</feature>
<feature type="transmembrane region" description="Helical" evidence="7">
    <location>
        <begin position="250"/>
        <end position="274"/>
    </location>
</feature>
<dbReference type="Pfam" id="PF05977">
    <property type="entry name" value="MFS_3"/>
    <property type="match status" value="1"/>
</dbReference>
<organism evidence="9 10">
    <name type="scientific">Nonomuraea insulae</name>
    <dbReference type="NCBI Taxonomy" id="1616787"/>
    <lineage>
        <taxon>Bacteria</taxon>
        <taxon>Bacillati</taxon>
        <taxon>Actinomycetota</taxon>
        <taxon>Actinomycetes</taxon>
        <taxon>Streptosporangiales</taxon>
        <taxon>Streptosporangiaceae</taxon>
        <taxon>Nonomuraea</taxon>
    </lineage>
</organism>
<evidence type="ECO:0000313" key="9">
    <source>
        <dbReference type="EMBL" id="MFC5826066.1"/>
    </source>
</evidence>
<evidence type="ECO:0000256" key="2">
    <source>
        <dbReference type="ARBA" id="ARBA00022448"/>
    </source>
</evidence>
<dbReference type="InterPro" id="IPR022324">
    <property type="entry name" value="Bacilysin_exporter_BacE_put"/>
</dbReference>
<evidence type="ECO:0000256" key="4">
    <source>
        <dbReference type="ARBA" id="ARBA00022692"/>
    </source>
</evidence>
<accession>A0ABW1CK18</accession>
<feature type="transmembrane region" description="Helical" evidence="7">
    <location>
        <begin position="371"/>
        <end position="399"/>
    </location>
</feature>
<keyword evidence="4 7" id="KW-0812">Transmembrane</keyword>
<dbReference type="CDD" id="cd06173">
    <property type="entry name" value="MFS_MefA_like"/>
    <property type="match status" value="1"/>
</dbReference>
<reference evidence="10" key="1">
    <citation type="journal article" date="2019" name="Int. J. Syst. Evol. Microbiol.">
        <title>The Global Catalogue of Microorganisms (GCM) 10K type strain sequencing project: providing services to taxonomists for standard genome sequencing and annotation.</title>
        <authorList>
            <consortium name="The Broad Institute Genomics Platform"/>
            <consortium name="The Broad Institute Genome Sequencing Center for Infectious Disease"/>
            <person name="Wu L."/>
            <person name="Ma J."/>
        </authorList>
    </citation>
    <scope>NUCLEOTIDE SEQUENCE [LARGE SCALE GENOMIC DNA]</scope>
    <source>
        <strain evidence="10">CCUG 53903</strain>
    </source>
</reference>
<evidence type="ECO:0000256" key="3">
    <source>
        <dbReference type="ARBA" id="ARBA00022475"/>
    </source>
</evidence>
<proteinExistence type="predicted"/>
<dbReference type="SUPFAM" id="SSF103473">
    <property type="entry name" value="MFS general substrate transporter"/>
    <property type="match status" value="1"/>
</dbReference>